<dbReference type="Pfam" id="PF01408">
    <property type="entry name" value="GFO_IDH_MocA"/>
    <property type="match status" value="1"/>
</dbReference>
<gene>
    <name evidence="3" type="ORF">METZ01_LOCUS160304</name>
</gene>
<organism evidence="3">
    <name type="scientific">marine metagenome</name>
    <dbReference type="NCBI Taxonomy" id="408172"/>
    <lineage>
        <taxon>unclassified sequences</taxon>
        <taxon>metagenomes</taxon>
        <taxon>ecological metagenomes</taxon>
    </lineage>
</organism>
<dbReference type="PANTHER" id="PTHR43377:SF1">
    <property type="entry name" value="BILIVERDIN REDUCTASE A"/>
    <property type="match status" value="1"/>
</dbReference>
<reference evidence="3" key="1">
    <citation type="submission" date="2018-05" db="EMBL/GenBank/DDBJ databases">
        <authorList>
            <person name="Lanie J.A."/>
            <person name="Ng W.-L."/>
            <person name="Kazmierczak K.M."/>
            <person name="Andrzejewski T.M."/>
            <person name="Davidsen T.M."/>
            <person name="Wayne K.J."/>
            <person name="Tettelin H."/>
            <person name="Glass J.I."/>
            <person name="Rusch D."/>
            <person name="Podicherti R."/>
            <person name="Tsui H.-C.T."/>
            <person name="Winkler M.E."/>
        </authorList>
    </citation>
    <scope>NUCLEOTIDE SEQUENCE</scope>
</reference>
<dbReference type="Gene3D" id="3.30.360.10">
    <property type="entry name" value="Dihydrodipicolinate Reductase, domain 2"/>
    <property type="match status" value="1"/>
</dbReference>
<dbReference type="GO" id="GO:0000166">
    <property type="term" value="F:nucleotide binding"/>
    <property type="evidence" value="ECO:0007669"/>
    <property type="project" value="InterPro"/>
</dbReference>
<dbReference type="InterPro" id="IPR036291">
    <property type="entry name" value="NAD(P)-bd_dom_sf"/>
</dbReference>
<name>A0A382B0V8_9ZZZZ</name>
<sequence>MDTPINVAIVGMGQAGLKHLLAFKKIKNVQIVGVADSDKNILKEIKAKHGFNTFSSYKELLDLELDILVIATPHRYLHQIGKDAAALGINILIEKPIALNLSDAVKLVNYCNDKKVKMGVSFVHRYRKEVLKTKEWISKKRLGKLLLTHTTMIFPQRDPLPKWLNSPEDSGGGIIMYGAIHSLDMLCWLINDVCVSVTAECGSNSYKDKVENFSSCIFKFSKGTCSTMAVSTNVAVTKGHTWKTNFIFQNGMITLFIKKYTKYVSYGKEIHYKSPINGDINYNFTDQARDYVDHIIKNIKPSIDGNDAINSMKIVDAIYESSRTSSSINIK</sequence>
<evidence type="ECO:0000259" key="1">
    <source>
        <dbReference type="Pfam" id="PF01408"/>
    </source>
</evidence>
<feature type="domain" description="GFO/IDH/MocA-like oxidoreductase" evidence="2">
    <location>
        <begin position="131"/>
        <end position="251"/>
    </location>
</feature>
<dbReference type="AlphaFoldDB" id="A0A382B0V8"/>
<feature type="domain" description="Gfo/Idh/MocA-like oxidoreductase N-terminal" evidence="1">
    <location>
        <begin position="5"/>
        <end position="121"/>
    </location>
</feature>
<dbReference type="EMBL" id="UINC01027720">
    <property type="protein sequence ID" value="SVB07450.1"/>
    <property type="molecule type" value="Genomic_DNA"/>
</dbReference>
<dbReference type="InterPro" id="IPR055170">
    <property type="entry name" value="GFO_IDH_MocA-like_dom"/>
</dbReference>
<protein>
    <recommendedName>
        <fullName evidence="4">Gfo/Idh/MocA-like oxidoreductase N-terminal domain-containing protein</fullName>
    </recommendedName>
</protein>
<evidence type="ECO:0008006" key="4">
    <source>
        <dbReference type="Google" id="ProtNLM"/>
    </source>
</evidence>
<dbReference type="Gene3D" id="3.40.50.720">
    <property type="entry name" value="NAD(P)-binding Rossmann-like Domain"/>
    <property type="match status" value="1"/>
</dbReference>
<dbReference type="SUPFAM" id="SSF51735">
    <property type="entry name" value="NAD(P)-binding Rossmann-fold domains"/>
    <property type="match status" value="1"/>
</dbReference>
<accession>A0A382B0V8</accession>
<evidence type="ECO:0000313" key="3">
    <source>
        <dbReference type="EMBL" id="SVB07450.1"/>
    </source>
</evidence>
<evidence type="ECO:0000259" key="2">
    <source>
        <dbReference type="Pfam" id="PF22725"/>
    </source>
</evidence>
<dbReference type="InterPro" id="IPR000683">
    <property type="entry name" value="Gfo/Idh/MocA-like_OxRdtase_N"/>
</dbReference>
<dbReference type="Pfam" id="PF22725">
    <property type="entry name" value="GFO_IDH_MocA_C3"/>
    <property type="match status" value="1"/>
</dbReference>
<dbReference type="PANTHER" id="PTHR43377">
    <property type="entry name" value="BILIVERDIN REDUCTASE A"/>
    <property type="match status" value="1"/>
</dbReference>
<proteinExistence type="predicted"/>
<dbReference type="InterPro" id="IPR051450">
    <property type="entry name" value="Gfo/Idh/MocA_Oxidoreductases"/>
</dbReference>
<dbReference type="SUPFAM" id="SSF55347">
    <property type="entry name" value="Glyceraldehyde-3-phosphate dehydrogenase-like, C-terminal domain"/>
    <property type="match status" value="1"/>
</dbReference>